<protein>
    <submittedName>
        <fullName evidence="2">Uncharacterized protein</fullName>
    </submittedName>
</protein>
<comment type="caution">
    <text evidence="2">The sequence shown here is derived from an EMBL/GenBank/DDBJ whole genome shotgun (WGS) entry which is preliminary data.</text>
</comment>
<feature type="transmembrane region" description="Helical" evidence="1">
    <location>
        <begin position="12"/>
        <end position="31"/>
    </location>
</feature>
<accession>A0A1Y3MBB8</accession>
<proteinExistence type="predicted"/>
<keyword evidence="1" id="KW-0472">Membrane</keyword>
<evidence type="ECO:0000256" key="1">
    <source>
        <dbReference type="SAM" id="Phobius"/>
    </source>
</evidence>
<feature type="transmembrane region" description="Helical" evidence="1">
    <location>
        <begin position="40"/>
        <end position="64"/>
    </location>
</feature>
<evidence type="ECO:0000313" key="2">
    <source>
        <dbReference type="EMBL" id="OUM45740.1"/>
    </source>
</evidence>
<dbReference type="Proteomes" id="UP000195321">
    <property type="component" value="Unassembled WGS sequence"/>
</dbReference>
<gene>
    <name evidence="2" type="ORF">BW425_27835</name>
</gene>
<name>A0A1Y3MBB8_9BACI</name>
<keyword evidence="1" id="KW-0812">Transmembrane</keyword>
<dbReference type="RefSeq" id="WP_088094762.1">
    <property type="nucleotide sequence ID" value="NZ_JBEUTC010000379.1"/>
</dbReference>
<reference evidence="2 3" key="1">
    <citation type="submission" date="2017-02" db="EMBL/GenBank/DDBJ databases">
        <title>Bacillus pseudomycoides isolate FSL K6-0042.</title>
        <authorList>
            <person name="Kovac J."/>
        </authorList>
    </citation>
    <scope>NUCLEOTIDE SEQUENCE [LARGE SCALE GENOMIC DNA]</scope>
    <source>
        <strain evidence="2 3">FSL K6-0042</strain>
    </source>
</reference>
<keyword evidence="1" id="KW-1133">Transmembrane helix</keyword>
<organism evidence="2 3">
    <name type="scientific">Bacillus pseudomycoides</name>
    <dbReference type="NCBI Taxonomy" id="64104"/>
    <lineage>
        <taxon>Bacteria</taxon>
        <taxon>Bacillati</taxon>
        <taxon>Bacillota</taxon>
        <taxon>Bacilli</taxon>
        <taxon>Bacillales</taxon>
        <taxon>Bacillaceae</taxon>
        <taxon>Bacillus</taxon>
        <taxon>Bacillus cereus group</taxon>
    </lineage>
</organism>
<feature type="transmembrane region" description="Helical" evidence="1">
    <location>
        <begin position="76"/>
        <end position="97"/>
    </location>
</feature>
<sequence>MFLEQEVYGMLNWGFAIVIVVEFFFVIHLWISQKFDKGSFIFILSHIIFFFFAGYNLLIAINTFENETGMGSEEASVHIVIAGVLWALSVIFLLFSFSRLAKAKK</sequence>
<dbReference type="EMBL" id="MWPX01000131">
    <property type="protein sequence ID" value="OUM45740.1"/>
    <property type="molecule type" value="Genomic_DNA"/>
</dbReference>
<dbReference type="AlphaFoldDB" id="A0A1Y3MBB8"/>
<evidence type="ECO:0000313" key="3">
    <source>
        <dbReference type="Proteomes" id="UP000195321"/>
    </source>
</evidence>